<evidence type="ECO:0000313" key="2">
    <source>
        <dbReference type="Proteomes" id="UP000798662"/>
    </source>
</evidence>
<protein>
    <submittedName>
        <fullName evidence="1">Uncharacterized protein</fullName>
    </submittedName>
</protein>
<dbReference type="Proteomes" id="UP000798662">
    <property type="component" value="Chromosome 1"/>
</dbReference>
<organism evidence="1 2">
    <name type="scientific">Pyropia yezoensis</name>
    <name type="common">Susabi-nori</name>
    <name type="synonym">Porphyra yezoensis</name>
    <dbReference type="NCBI Taxonomy" id="2788"/>
    <lineage>
        <taxon>Eukaryota</taxon>
        <taxon>Rhodophyta</taxon>
        <taxon>Bangiophyceae</taxon>
        <taxon>Bangiales</taxon>
        <taxon>Bangiaceae</taxon>
        <taxon>Pyropia</taxon>
    </lineage>
</organism>
<reference evidence="1" key="1">
    <citation type="submission" date="2019-11" db="EMBL/GenBank/DDBJ databases">
        <title>Nori genome reveals adaptations in red seaweeds to the harsh intertidal environment.</title>
        <authorList>
            <person name="Wang D."/>
            <person name="Mao Y."/>
        </authorList>
    </citation>
    <scope>NUCLEOTIDE SEQUENCE</scope>
    <source>
        <tissue evidence="1">Gametophyte</tissue>
    </source>
</reference>
<gene>
    <name evidence="1" type="ORF">I4F81_003071</name>
</gene>
<sequence>MAPRTLVAAAAALFLAATAAVTVAPSPAAAGAHGWDDEWRGGRATWYGGPDDPTMDENEGACLNQGYVNRPVHDYYSAPSDMAWFYPDQSCTYPNPYGWWMMPLCIRSSHSCNNVCMQLRCKAKYNTWNQLAYGKQVEPEKCKNWASVVVQFTDTCPHNHPQNVSKKHNWCDTWGNPQHIDISYTAWDTIVQSRDVGVMHMEWRIVDCSKGVGPKAYDQYL</sequence>
<keyword evidence="2" id="KW-1185">Reference proteome</keyword>
<name>A0ACC3BRK4_PYRYE</name>
<accession>A0ACC3BRK4</accession>
<comment type="caution">
    <text evidence="1">The sequence shown here is derived from an EMBL/GenBank/DDBJ whole genome shotgun (WGS) entry which is preliminary data.</text>
</comment>
<proteinExistence type="predicted"/>
<dbReference type="EMBL" id="CM020618">
    <property type="protein sequence ID" value="KAK1860482.1"/>
    <property type="molecule type" value="Genomic_DNA"/>
</dbReference>
<evidence type="ECO:0000313" key="1">
    <source>
        <dbReference type="EMBL" id="KAK1860482.1"/>
    </source>
</evidence>